<gene>
    <name evidence="2" type="ORF">CA264_08055</name>
</gene>
<dbReference type="PANTHER" id="PTHR42834:SF1">
    <property type="entry name" value="ENDONUCLEASE_EXONUCLEASE_PHOSPHATASE FAMILY PROTEIN (AFU_ORTHOLOGUE AFUA_3G09210)"/>
    <property type="match status" value="1"/>
</dbReference>
<dbReference type="Pfam" id="PF19580">
    <property type="entry name" value="Exo_endo_phos_3"/>
    <property type="match status" value="1"/>
</dbReference>
<keyword evidence="3" id="KW-1185">Reference proteome</keyword>
<dbReference type="STRING" id="709015.GCA_000472485_01617"/>
<protein>
    <recommendedName>
        <fullName evidence="1">Endonuclease/exonuclease/phosphatase domain-containing protein</fullName>
    </recommendedName>
</protein>
<accession>A0A1X9YR86</accession>
<name>A0A1X9YR86_9BACT</name>
<dbReference type="InterPro" id="IPR005135">
    <property type="entry name" value="Endo/exonuclease/phosphatase"/>
</dbReference>
<dbReference type="SUPFAM" id="SSF56219">
    <property type="entry name" value="DNase I-like"/>
    <property type="match status" value="1"/>
</dbReference>
<dbReference type="PANTHER" id="PTHR42834">
    <property type="entry name" value="ENDONUCLEASE/EXONUCLEASE/PHOSPHATASE FAMILY PROTEIN (AFU_ORTHOLOGUE AFUA_3G09210)"/>
    <property type="match status" value="1"/>
</dbReference>
<feature type="domain" description="Endonuclease/exonuclease/phosphatase" evidence="1">
    <location>
        <begin position="34"/>
        <end position="345"/>
    </location>
</feature>
<dbReference type="Gene3D" id="3.60.10.10">
    <property type="entry name" value="Endonuclease/exonuclease/phosphatase"/>
    <property type="match status" value="1"/>
</dbReference>
<evidence type="ECO:0000259" key="1">
    <source>
        <dbReference type="Pfam" id="PF19580"/>
    </source>
</evidence>
<dbReference type="OrthoDB" id="9802724at2"/>
<dbReference type="KEGG" id="pact:CA264_08055"/>
<organism evidence="2 3">
    <name type="scientific">Pontibacter actiniarum</name>
    <dbReference type="NCBI Taxonomy" id="323450"/>
    <lineage>
        <taxon>Bacteria</taxon>
        <taxon>Pseudomonadati</taxon>
        <taxon>Bacteroidota</taxon>
        <taxon>Cytophagia</taxon>
        <taxon>Cytophagales</taxon>
        <taxon>Hymenobacteraceae</taxon>
        <taxon>Pontibacter</taxon>
    </lineage>
</organism>
<dbReference type="PROSITE" id="PS51257">
    <property type="entry name" value="PROKAR_LIPOPROTEIN"/>
    <property type="match status" value="1"/>
</dbReference>
<dbReference type="RefSeq" id="WP_025606175.1">
    <property type="nucleotide sequence ID" value="NZ_CP021235.1"/>
</dbReference>
<proteinExistence type="predicted"/>
<dbReference type="AlphaFoldDB" id="A0A1X9YR86"/>
<reference evidence="3" key="1">
    <citation type="submission" date="2017-05" db="EMBL/GenBank/DDBJ databases">
        <authorList>
            <person name="Ray J."/>
            <person name="Price M."/>
            <person name="Deutschbauer A."/>
        </authorList>
    </citation>
    <scope>NUCLEOTIDE SEQUENCE [LARGE SCALE GENOMIC DNA]</scope>
    <source>
        <strain evidence="3">DSM 19842</strain>
    </source>
</reference>
<evidence type="ECO:0000313" key="3">
    <source>
        <dbReference type="Proteomes" id="UP000266292"/>
    </source>
</evidence>
<dbReference type="InterPro" id="IPR036691">
    <property type="entry name" value="Endo/exonu/phosph_ase_sf"/>
</dbReference>
<dbReference type="Proteomes" id="UP000266292">
    <property type="component" value="Chromosome"/>
</dbReference>
<dbReference type="GO" id="GO:0003824">
    <property type="term" value="F:catalytic activity"/>
    <property type="evidence" value="ECO:0007669"/>
    <property type="project" value="InterPro"/>
</dbReference>
<sequence>MRHGFKTLLVFFTFFTLIGCSRLPVTSKKGKLYTIAFYNTETLYDTQDAPATPDEAFTPEGEMQWTQERYQQKLKNVASVIAGIGGKNGPAIIGLGEIENRQVLDDLLNTSPLSKIGYKVIHRESSSPDGLDLAFLYKPNVFKPTSTEYLNSGLKDKAAAQEILQVKGELRGELVTIYVNHWPAPTRTRRRRQDDSRLRAAATALRQEIDKQQKADPNTRIIVMGDFNAEPDAEVLEKALQATGRPDPAYNEELFNTHYLSFVSGHGSSLREGSLQMLDQIMVSKSLVDEKGPLEYVRGSAGIYDPVKIKYTFGKYKEAPRSTYNGSLYLGGYSNHFPVYIQVRRQR</sequence>
<dbReference type="EMBL" id="CP021235">
    <property type="protein sequence ID" value="ARS35396.1"/>
    <property type="molecule type" value="Genomic_DNA"/>
</dbReference>
<evidence type="ECO:0000313" key="2">
    <source>
        <dbReference type="EMBL" id="ARS35396.1"/>
    </source>
</evidence>